<dbReference type="PRINTS" id="PR00260">
    <property type="entry name" value="CHEMTRNSDUCR"/>
</dbReference>
<dbReference type="InterPro" id="IPR029151">
    <property type="entry name" value="Sensor-like_sf"/>
</dbReference>
<keyword evidence="8" id="KW-0175">Coiled coil</keyword>
<feature type="coiled-coil region" evidence="8">
    <location>
        <begin position="596"/>
        <end position="630"/>
    </location>
</feature>
<dbReference type="Pfam" id="PF00015">
    <property type="entry name" value="MCPsignal"/>
    <property type="match status" value="1"/>
</dbReference>
<dbReference type="Pfam" id="PF00672">
    <property type="entry name" value="HAMP"/>
    <property type="match status" value="1"/>
</dbReference>
<sequence length="637" mass="69661">MSTFLSGLFFLTLGLSYVMVIKGQLEKTAMHQRGSELELILNERLRAKEEFGLGLAVMLADNPRLKNAFFSGLRGPALHELERIIETFRETTNYRGLRVQLHTDDGRSWLRSWNPDNYADDLRFRPSIQLMLAEQRPFGTSDEAGRAGFAVRGLAPIVDAGDYLGSLEVLQGVGSISRDFEQDGGVYLLLLAGDLVEQSPALASNQRMQNYILANNRWFNERAIQFAQGLDLAALDQQGQQLTADWFVTRVAVKDEAGQVIGMHIIGEPASLIHAQVKQATQIAWLFIALLCALVLGMILTILWTIQRSVVRPISRSVAKLRTMGKDLTVRLKPGADDELGELLTAFNHHTATLSGVIGEVSATAQDLAVSAEQMMEKSQQGREMAQQQRQETDLVASASNQMAASASGMTEHAQATLEAAEEARLKTQQGQEVIGSTIDAIQQLANKMNQMLAVIARLDEGSRNIGQVIETIAAVAEQTNLLALNAAIEAARAGEHGRGFAVVADEVRQLASRTQAATHEIQAIIQQVQTAASDVSQAIHSGTEEAQQCAQWASDAGRSLDDIAERVCRVNTRGEQITLAAAEQSQVAEEINASIQRVRDQAETTSHNMEEAQNLNDQLAQRAHQLEKLVQGFRIG</sequence>
<dbReference type="Proteomes" id="UP001621714">
    <property type="component" value="Unassembled WGS sequence"/>
</dbReference>
<evidence type="ECO:0000256" key="5">
    <source>
        <dbReference type="ARBA" id="ARBA00023224"/>
    </source>
</evidence>
<evidence type="ECO:0000256" key="4">
    <source>
        <dbReference type="ARBA" id="ARBA00023136"/>
    </source>
</evidence>
<evidence type="ECO:0000256" key="2">
    <source>
        <dbReference type="ARBA" id="ARBA00022692"/>
    </source>
</evidence>
<evidence type="ECO:0000256" key="3">
    <source>
        <dbReference type="ARBA" id="ARBA00022989"/>
    </source>
</evidence>
<dbReference type="SUPFAM" id="SSF58104">
    <property type="entry name" value="Methyl-accepting chemotaxis protein (MCP) signaling domain"/>
    <property type="match status" value="1"/>
</dbReference>
<dbReference type="CDD" id="cd06225">
    <property type="entry name" value="HAMP"/>
    <property type="match status" value="1"/>
</dbReference>
<dbReference type="SMART" id="SM00304">
    <property type="entry name" value="HAMP"/>
    <property type="match status" value="2"/>
</dbReference>
<dbReference type="PANTHER" id="PTHR32089:SF119">
    <property type="entry name" value="METHYL-ACCEPTING CHEMOTAXIS PROTEIN CTPL"/>
    <property type="match status" value="1"/>
</dbReference>
<evidence type="ECO:0000256" key="1">
    <source>
        <dbReference type="ARBA" id="ARBA00004141"/>
    </source>
</evidence>
<accession>A0ABW8PV12</accession>
<dbReference type="CDD" id="cd11386">
    <property type="entry name" value="MCP_signal"/>
    <property type="match status" value="1"/>
</dbReference>
<dbReference type="InterPro" id="IPR004090">
    <property type="entry name" value="Chemotax_Me-accpt_rcpt"/>
</dbReference>
<feature type="domain" description="HAMP" evidence="11">
    <location>
        <begin position="308"/>
        <end position="359"/>
    </location>
</feature>
<dbReference type="SUPFAM" id="SSF103190">
    <property type="entry name" value="Sensory domain-like"/>
    <property type="match status" value="1"/>
</dbReference>
<dbReference type="InterPro" id="IPR004089">
    <property type="entry name" value="MCPsignal_dom"/>
</dbReference>
<name>A0ABW8PV12_9GAMM</name>
<gene>
    <name evidence="12" type="ORF">V6U78_00565</name>
</gene>
<evidence type="ECO:0000259" key="11">
    <source>
        <dbReference type="PROSITE" id="PS50885"/>
    </source>
</evidence>
<dbReference type="Gene3D" id="1.10.287.950">
    <property type="entry name" value="Methyl-accepting chemotaxis protein"/>
    <property type="match status" value="1"/>
</dbReference>
<comment type="similarity">
    <text evidence="6">Belongs to the methyl-accepting chemotaxis (MCP) protein family.</text>
</comment>
<evidence type="ECO:0000313" key="13">
    <source>
        <dbReference type="Proteomes" id="UP001621714"/>
    </source>
</evidence>
<dbReference type="InterPro" id="IPR029150">
    <property type="entry name" value="dCache_3"/>
</dbReference>
<organism evidence="12 13">
    <name type="scientific">Marinospirillum alkalitolerans</name>
    <dbReference type="NCBI Taxonomy" id="3123374"/>
    <lineage>
        <taxon>Bacteria</taxon>
        <taxon>Pseudomonadati</taxon>
        <taxon>Pseudomonadota</taxon>
        <taxon>Gammaproteobacteria</taxon>
        <taxon>Oceanospirillales</taxon>
        <taxon>Oceanospirillaceae</taxon>
        <taxon>Marinospirillum</taxon>
    </lineage>
</organism>
<evidence type="ECO:0000256" key="8">
    <source>
        <dbReference type="SAM" id="Coils"/>
    </source>
</evidence>
<feature type="domain" description="Methyl-accepting transducer" evidence="10">
    <location>
        <begin position="364"/>
        <end position="600"/>
    </location>
</feature>
<evidence type="ECO:0000259" key="10">
    <source>
        <dbReference type="PROSITE" id="PS50111"/>
    </source>
</evidence>
<evidence type="ECO:0000256" key="7">
    <source>
        <dbReference type="PROSITE-ProRule" id="PRU00284"/>
    </source>
</evidence>
<keyword evidence="3 9" id="KW-1133">Transmembrane helix</keyword>
<protein>
    <submittedName>
        <fullName evidence="12">Methyl-accepting chemotaxis protein</fullName>
    </submittedName>
</protein>
<dbReference type="PROSITE" id="PS50111">
    <property type="entry name" value="CHEMOTAXIS_TRANSDUC_2"/>
    <property type="match status" value="1"/>
</dbReference>
<dbReference type="RefSeq" id="WP_405336004.1">
    <property type="nucleotide sequence ID" value="NZ_JBANFI010000001.1"/>
</dbReference>
<dbReference type="Pfam" id="PF14827">
    <property type="entry name" value="dCache_3"/>
    <property type="match status" value="1"/>
</dbReference>
<keyword evidence="2 9" id="KW-0812">Transmembrane</keyword>
<keyword evidence="5 7" id="KW-0807">Transducer</keyword>
<evidence type="ECO:0000256" key="6">
    <source>
        <dbReference type="ARBA" id="ARBA00029447"/>
    </source>
</evidence>
<dbReference type="SMART" id="SM00283">
    <property type="entry name" value="MA"/>
    <property type="match status" value="1"/>
</dbReference>
<comment type="subcellular location">
    <subcellularLocation>
        <location evidence="1">Membrane</location>
        <topology evidence="1">Multi-pass membrane protein</topology>
    </subcellularLocation>
</comment>
<dbReference type="PROSITE" id="PS50885">
    <property type="entry name" value="HAMP"/>
    <property type="match status" value="1"/>
</dbReference>
<evidence type="ECO:0000313" key="12">
    <source>
        <dbReference type="EMBL" id="MFK7159528.1"/>
    </source>
</evidence>
<keyword evidence="13" id="KW-1185">Reference proteome</keyword>
<dbReference type="InterPro" id="IPR003660">
    <property type="entry name" value="HAMP_dom"/>
</dbReference>
<dbReference type="EMBL" id="JBANFI010000001">
    <property type="protein sequence ID" value="MFK7159528.1"/>
    <property type="molecule type" value="Genomic_DNA"/>
</dbReference>
<keyword evidence="4 9" id="KW-0472">Membrane</keyword>
<feature type="transmembrane region" description="Helical" evidence="9">
    <location>
        <begin position="283"/>
        <end position="306"/>
    </location>
</feature>
<evidence type="ECO:0000256" key="9">
    <source>
        <dbReference type="SAM" id="Phobius"/>
    </source>
</evidence>
<comment type="caution">
    <text evidence="12">The sequence shown here is derived from an EMBL/GenBank/DDBJ whole genome shotgun (WGS) entry which is preliminary data.</text>
</comment>
<proteinExistence type="inferred from homology"/>
<dbReference type="PANTHER" id="PTHR32089">
    <property type="entry name" value="METHYL-ACCEPTING CHEMOTAXIS PROTEIN MCPB"/>
    <property type="match status" value="1"/>
</dbReference>
<reference evidence="12 13" key="1">
    <citation type="submission" date="2024-02" db="EMBL/GenBank/DDBJ databases">
        <title>Marinospirillum sp. MEB 164 isolated from Lonar lake sediment.</title>
        <authorList>
            <person name="Joshi A."/>
            <person name="Thite S."/>
        </authorList>
    </citation>
    <scope>NUCLEOTIDE SEQUENCE [LARGE SCALE GENOMIC DNA]</scope>
    <source>
        <strain evidence="12 13">MEB164</strain>
    </source>
</reference>